<accession>A0A1D2M9E5</accession>
<feature type="non-terminal residue" evidence="3">
    <location>
        <position position="96"/>
    </location>
</feature>
<protein>
    <submittedName>
        <fullName evidence="3">Zinc finger and BTB domain-containing protein 41</fullName>
    </submittedName>
</protein>
<proteinExistence type="predicted"/>
<keyword evidence="1" id="KW-0863">Zinc-finger</keyword>
<dbReference type="PROSITE" id="PS50157">
    <property type="entry name" value="ZINC_FINGER_C2H2_2"/>
    <property type="match status" value="1"/>
</dbReference>
<evidence type="ECO:0000313" key="3">
    <source>
        <dbReference type="EMBL" id="ODM89551.1"/>
    </source>
</evidence>
<dbReference type="PROSITE" id="PS00028">
    <property type="entry name" value="ZINC_FINGER_C2H2_1"/>
    <property type="match status" value="1"/>
</dbReference>
<reference evidence="3 4" key="1">
    <citation type="journal article" date="2016" name="Genome Biol. Evol.">
        <title>Gene Family Evolution Reflects Adaptation to Soil Environmental Stressors in the Genome of the Collembolan Orchesella cincta.</title>
        <authorList>
            <person name="Faddeeva-Vakhrusheva A."/>
            <person name="Derks M.F."/>
            <person name="Anvar S.Y."/>
            <person name="Agamennone V."/>
            <person name="Suring W."/>
            <person name="Smit S."/>
            <person name="van Straalen N.M."/>
            <person name="Roelofs D."/>
        </authorList>
    </citation>
    <scope>NUCLEOTIDE SEQUENCE [LARGE SCALE GENOMIC DNA]</scope>
    <source>
        <tissue evidence="3">Mixed pool</tissue>
    </source>
</reference>
<dbReference type="SUPFAM" id="SSF57667">
    <property type="entry name" value="beta-beta-alpha zinc fingers"/>
    <property type="match status" value="1"/>
</dbReference>
<keyword evidence="4" id="KW-1185">Reference proteome</keyword>
<dbReference type="Gene3D" id="3.30.160.60">
    <property type="entry name" value="Classic Zinc Finger"/>
    <property type="match status" value="1"/>
</dbReference>
<gene>
    <name evidence="3" type="ORF">Ocin01_17131</name>
</gene>
<feature type="domain" description="C2H2-type" evidence="2">
    <location>
        <begin position="51"/>
        <end position="79"/>
    </location>
</feature>
<comment type="caution">
    <text evidence="3">The sequence shown here is derived from an EMBL/GenBank/DDBJ whole genome shotgun (WGS) entry which is preliminary data.</text>
</comment>
<dbReference type="Proteomes" id="UP000094527">
    <property type="component" value="Unassembled WGS sequence"/>
</dbReference>
<dbReference type="InterPro" id="IPR013087">
    <property type="entry name" value="Znf_C2H2_type"/>
</dbReference>
<dbReference type="InterPro" id="IPR036236">
    <property type="entry name" value="Znf_C2H2_sf"/>
</dbReference>
<dbReference type="GO" id="GO:0008270">
    <property type="term" value="F:zinc ion binding"/>
    <property type="evidence" value="ECO:0007669"/>
    <property type="project" value="UniProtKB-KW"/>
</dbReference>
<keyword evidence="1" id="KW-0479">Metal-binding</keyword>
<evidence type="ECO:0000256" key="1">
    <source>
        <dbReference type="PROSITE-ProRule" id="PRU00042"/>
    </source>
</evidence>
<keyword evidence="1" id="KW-0862">Zinc</keyword>
<dbReference type="EMBL" id="LJIJ01002550">
    <property type="protein sequence ID" value="ODM89551.1"/>
    <property type="molecule type" value="Genomic_DNA"/>
</dbReference>
<name>A0A1D2M9E5_ORCCI</name>
<evidence type="ECO:0000313" key="4">
    <source>
        <dbReference type="Proteomes" id="UP000094527"/>
    </source>
</evidence>
<organism evidence="3 4">
    <name type="scientific">Orchesella cincta</name>
    <name type="common">Springtail</name>
    <name type="synonym">Podura cincta</name>
    <dbReference type="NCBI Taxonomy" id="48709"/>
    <lineage>
        <taxon>Eukaryota</taxon>
        <taxon>Metazoa</taxon>
        <taxon>Ecdysozoa</taxon>
        <taxon>Arthropoda</taxon>
        <taxon>Hexapoda</taxon>
        <taxon>Collembola</taxon>
        <taxon>Entomobryomorpha</taxon>
        <taxon>Entomobryoidea</taxon>
        <taxon>Orchesellidae</taxon>
        <taxon>Orchesellinae</taxon>
        <taxon>Orchesella</taxon>
    </lineage>
</organism>
<evidence type="ECO:0000259" key="2">
    <source>
        <dbReference type="PROSITE" id="PS50157"/>
    </source>
</evidence>
<sequence length="96" mass="11223">MNSRKSWPEQSLQKELLLVKEAQRQVSLSSVRSVAVLRSCFKRALAYSRPYACRYCVWTFKRRDTLANHLKRLHKKSATVARSMSLAVRRKLKSVQ</sequence>
<dbReference type="AlphaFoldDB" id="A0A1D2M9E5"/>